<keyword evidence="4 5" id="KW-0378">Hydrolase</keyword>
<comment type="function">
    <text evidence="5">Toxic component of a toxin-antitoxin (TA) system. An RNase.</text>
</comment>
<sequence length="144" mass="15868">MANARRVYLDTNALIGILERRSELDGAQEQLVEDITDGEVEAATSELALAECLSKPIADRDEALVRIYLRLLATDSKFVRVVPVSRDVILEAARVRAGTGIKLPDAIHLATARMSRCDAFISNDRRLASASAMPFRLWSEMGKP</sequence>
<keyword evidence="1 5" id="KW-1277">Toxin-antitoxin system</keyword>
<dbReference type="Pfam" id="PF01850">
    <property type="entry name" value="PIN"/>
    <property type="match status" value="1"/>
</dbReference>
<keyword evidence="5" id="KW-0800">Toxin</keyword>
<comment type="similarity">
    <text evidence="5">Belongs to the PINc/VapC protein family.</text>
</comment>
<dbReference type="GO" id="GO:0000287">
    <property type="term" value="F:magnesium ion binding"/>
    <property type="evidence" value="ECO:0007669"/>
    <property type="project" value="UniProtKB-UniRule"/>
</dbReference>
<dbReference type="OrthoDB" id="574461at2"/>
<comment type="caution">
    <text evidence="7">The sequence shown here is derived from an EMBL/GenBank/DDBJ whole genome shotgun (WGS) entry which is preliminary data.</text>
</comment>
<feature type="domain" description="PIN" evidence="6">
    <location>
        <begin position="7"/>
        <end position="130"/>
    </location>
</feature>
<dbReference type="AlphaFoldDB" id="A0A317PHH2"/>
<evidence type="ECO:0000256" key="3">
    <source>
        <dbReference type="ARBA" id="ARBA00022723"/>
    </source>
</evidence>
<dbReference type="InterPro" id="IPR002716">
    <property type="entry name" value="PIN_dom"/>
</dbReference>
<dbReference type="Gene3D" id="3.40.50.1010">
    <property type="entry name" value="5'-nuclease"/>
    <property type="match status" value="1"/>
</dbReference>
<keyword evidence="8" id="KW-1185">Reference proteome</keyword>
<evidence type="ECO:0000313" key="8">
    <source>
        <dbReference type="Proteomes" id="UP000246352"/>
    </source>
</evidence>
<dbReference type="EC" id="3.1.-.-" evidence="5"/>
<dbReference type="Proteomes" id="UP000246352">
    <property type="component" value="Unassembled WGS sequence"/>
</dbReference>
<gene>
    <name evidence="5" type="primary">vapC</name>
    <name evidence="7" type="ORF">DFR52_104323</name>
</gene>
<keyword evidence="3 5" id="KW-0479">Metal-binding</keyword>
<dbReference type="RefSeq" id="WP_158284988.1">
    <property type="nucleotide sequence ID" value="NZ_QGTR01000004.1"/>
</dbReference>
<dbReference type="GO" id="GO:0090729">
    <property type="term" value="F:toxin activity"/>
    <property type="evidence" value="ECO:0007669"/>
    <property type="project" value="UniProtKB-KW"/>
</dbReference>
<evidence type="ECO:0000259" key="6">
    <source>
        <dbReference type="Pfam" id="PF01850"/>
    </source>
</evidence>
<dbReference type="InterPro" id="IPR029060">
    <property type="entry name" value="PIN-like_dom_sf"/>
</dbReference>
<reference evidence="7 8" key="1">
    <citation type="submission" date="2018-05" db="EMBL/GenBank/DDBJ databases">
        <title>Genomic Encyclopedia of Type Strains, Phase IV (KMG-IV): sequencing the most valuable type-strain genomes for metagenomic binning, comparative biology and taxonomic classification.</title>
        <authorList>
            <person name="Goeker M."/>
        </authorList>
    </citation>
    <scope>NUCLEOTIDE SEQUENCE [LARGE SCALE GENOMIC DNA]</scope>
    <source>
        <strain evidence="7 8">DSM 16791</strain>
    </source>
</reference>
<keyword evidence="2 5" id="KW-0540">Nuclease</keyword>
<evidence type="ECO:0000313" key="7">
    <source>
        <dbReference type="EMBL" id="PWV99032.1"/>
    </source>
</evidence>
<evidence type="ECO:0000256" key="1">
    <source>
        <dbReference type="ARBA" id="ARBA00022649"/>
    </source>
</evidence>
<feature type="binding site" evidence="5">
    <location>
        <position position="10"/>
    </location>
    <ligand>
        <name>Mg(2+)</name>
        <dbReference type="ChEBI" id="CHEBI:18420"/>
    </ligand>
</feature>
<dbReference type="InterPro" id="IPR022907">
    <property type="entry name" value="VapC_family"/>
</dbReference>
<dbReference type="GO" id="GO:0016787">
    <property type="term" value="F:hydrolase activity"/>
    <property type="evidence" value="ECO:0007669"/>
    <property type="project" value="UniProtKB-KW"/>
</dbReference>
<organism evidence="7 8">
    <name type="scientific">Hoeflea marina</name>
    <dbReference type="NCBI Taxonomy" id="274592"/>
    <lineage>
        <taxon>Bacteria</taxon>
        <taxon>Pseudomonadati</taxon>
        <taxon>Pseudomonadota</taxon>
        <taxon>Alphaproteobacteria</taxon>
        <taxon>Hyphomicrobiales</taxon>
        <taxon>Rhizobiaceae</taxon>
        <taxon>Hoeflea</taxon>
    </lineage>
</organism>
<dbReference type="EMBL" id="QGTR01000004">
    <property type="protein sequence ID" value="PWV99032.1"/>
    <property type="molecule type" value="Genomic_DNA"/>
</dbReference>
<protein>
    <recommendedName>
        <fullName evidence="5">Ribonuclease VapC</fullName>
        <shortName evidence="5">RNase VapC</shortName>
        <ecNumber evidence="5">3.1.-.-</ecNumber>
    </recommendedName>
    <alternativeName>
        <fullName evidence="5">Toxin VapC</fullName>
    </alternativeName>
</protein>
<proteinExistence type="inferred from homology"/>
<dbReference type="CDD" id="cd09874">
    <property type="entry name" value="PIN_MT3492-like"/>
    <property type="match status" value="1"/>
</dbReference>
<evidence type="ECO:0000256" key="4">
    <source>
        <dbReference type="ARBA" id="ARBA00022801"/>
    </source>
</evidence>
<dbReference type="HAMAP" id="MF_00265">
    <property type="entry name" value="VapC_Nob1"/>
    <property type="match status" value="1"/>
</dbReference>
<name>A0A317PHH2_9HYPH</name>
<evidence type="ECO:0000256" key="2">
    <source>
        <dbReference type="ARBA" id="ARBA00022722"/>
    </source>
</evidence>
<evidence type="ECO:0000256" key="5">
    <source>
        <dbReference type="HAMAP-Rule" id="MF_00265"/>
    </source>
</evidence>
<comment type="cofactor">
    <cofactor evidence="5">
        <name>Mg(2+)</name>
        <dbReference type="ChEBI" id="CHEBI:18420"/>
    </cofactor>
</comment>
<dbReference type="SUPFAM" id="SSF88723">
    <property type="entry name" value="PIN domain-like"/>
    <property type="match status" value="1"/>
</dbReference>
<accession>A0A317PHH2</accession>
<keyword evidence="5" id="KW-0460">Magnesium</keyword>
<dbReference type="GO" id="GO:0004540">
    <property type="term" value="F:RNA nuclease activity"/>
    <property type="evidence" value="ECO:0007669"/>
    <property type="project" value="InterPro"/>
</dbReference>
<feature type="binding site" evidence="5">
    <location>
        <position position="105"/>
    </location>
    <ligand>
        <name>Mg(2+)</name>
        <dbReference type="ChEBI" id="CHEBI:18420"/>
    </ligand>
</feature>